<dbReference type="InParanoid" id="A0A409V9R4"/>
<reference evidence="2 3" key="1">
    <citation type="journal article" date="2018" name="Evol. Lett.">
        <title>Horizontal gene cluster transfer increased hallucinogenic mushroom diversity.</title>
        <authorList>
            <person name="Reynolds H.T."/>
            <person name="Vijayakumar V."/>
            <person name="Gluck-Thaler E."/>
            <person name="Korotkin H.B."/>
            <person name="Matheny P.B."/>
            <person name="Slot J.C."/>
        </authorList>
    </citation>
    <scope>NUCLEOTIDE SEQUENCE [LARGE SCALE GENOMIC DNA]</scope>
    <source>
        <strain evidence="2 3">2629</strain>
    </source>
</reference>
<evidence type="ECO:0000256" key="1">
    <source>
        <dbReference type="SAM" id="MobiDB-lite"/>
    </source>
</evidence>
<dbReference type="PANTHER" id="PTHR43569">
    <property type="entry name" value="AMIDOHYDROLASE"/>
    <property type="match status" value="1"/>
</dbReference>
<comment type="caution">
    <text evidence="2">The sequence shown here is derived from an EMBL/GenBank/DDBJ whole genome shotgun (WGS) entry which is preliminary data.</text>
</comment>
<organism evidence="2 3">
    <name type="scientific">Panaeolus cyanescens</name>
    <dbReference type="NCBI Taxonomy" id="181874"/>
    <lineage>
        <taxon>Eukaryota</taxon>
        <taxon>Fungi</taxon>
        <taxon>Dikarya</taxon>
        <taxon>Basidiomycota</taxon>
        <taxon>Agaricomycotina</taxon>
        <taxon>Agaricomycetes</taxon>
        <taxon>Agaricomycetidae</taxon>
        <taxon>Agaricales</taxon>
        <taxon>Agaricineae</taxon>
        <taxon>Galeropsidaceae</taxon>
        <taxon>Panaeolus</taxon>
    </lineage>
</organism>
<dbReference type="AlphaFoldDB" id="A0A409V9R4"/>
<name>A0A409V9R4_9AGAR</name>
<sequence>MSSIPHLRRKNPKDLPKLPLAAFTPPNSSAGDNFPLPPSPSALHPAHVIDANIVTNDFTYSQWKKGAGQQLSSKIKGVVLSLPDTALLKSALQEINPQSKVISLVIPFNLENPDHNIESLIANASLPVSLSTVFTRNSPEAIEGLRWALKQNRPVDIDVQAVLSDSLLEGFEDMIAKASADLEKKSPVILSNLLPPPQDLDLPIVKLMNHPTYLAFQSEVAALSLIPQVHVKFLPPSWDAPTPQTPFPGSPIESADTQQLNEWKRRIKMYLGPVVEAFGDERIIFGSSPSSSSRARSNPGDWYEIARESLAELGIEQGFVDAVFFKNAERVYA</sequence>
<dbReference type="InterPro" id="IPR052350">
    <property type="entry name" value="Metallo-dep_Lactonases"/>
</dbReference>
<gene>
    <name evidence="2" type="ORF">CVT24_005149</name>
</gene>
<dbReference type="Proteomes" id="UP000284842">
    <property type="component" value="Unassembled WGS sequence"/>
</dbReference>
<dbReference type="PANTHER" id="PTHR43569:SF2">
    <property type="entry name" value="AMIDOHYDROLASE-RELATED DOMAIN-CONTAINING PROTEIN"/>
    <property type="match status" value="1"/>
</dbReference>
<feature type="compositionally biased region" description="Basic residues" evidence="1">
    <location>
        <begin position="1"/>
        <end position="11"/>
    </location>
</feature>
<evidence type="ECO:0008006" key="4">
    <source>
        <dbReference type="Google" id="ProtNLM"/>
    </source>
</evidence>
<evidence type="ECO:0000313" key="2">
    <source>
        <dbReference type="EMBL" id="PPQ63492.1"/>
    </source>
</evidence>
<dbReference type="Gene3D" id="3.20.20.140">
    <property type="entry name" value="Metal-dependent hydrolases"/>
    <property type="match status" value="1"/>
</dbReference>
<dbReference type="STRING" id="181874.A0A409V9R4"/>
<feature type="region of interest" description="Disordered" evidence="1">
    <location>
        <begin position="1"/>
        <end position="39"/>
    </location>
</feature>
<proteinExistence type="predicted"/>
<keyword evidence="3" id="KW-1185">Reference proteome</keyword>
<dbReference type="OrthoDB" id="2135488at2759"/>
<protein>
    <recommendedName>
        <fullName evidence="4">Amidohydrolase-related domain-containing protein</fullName>
    </recommendedName>
</protein>
<dbReference type="EMBL" id="NHTK01006121">
    <property type="protein sequence ID" value="PPQ63492.1"/>
    <property type="molecule type" value="Genomic_DNA"/>
</dbReference>
<accession>A0A409V9R4</accession>
<evidence type="ECO:0000313" key="3">
    <source>
        <dbReference type="Proteomes" id="UP000284842"/>
    </source>
</evidence>